<evidence type="ECO:0000313" key="1">
    <source>
        <dbReference type="EMBL" id="VDO83238.1"/>
    </source>
</evidence>
<reference evidence="3" key="2">
    <citation type="submission" date="2019-09" db="UniProtKB">
        <authorList>
            <consortium name="WormBaseParasite"/>
        </authorList>
    </citation>
    <scope>IDENTIFICATION</scope>
</reference>
<accession>A0A3P8C4T2</accession>
<reference evidence="1 2" key="1">
    <citation type="submission" date="2018-11" db="EMBL/GenBank/DDBJ databases">
        <authorList>
            <consortium name="Pathogen Informatics"/>
        </authorList>
    </citation>
    <scope>NUCLEOTIDE SEQUENCE [LARGE SCALE GENOMIC DNA]</scope>
</reference>
<dbReference type="EMBL" id="UZAH01026621">
    <property type="protein sequence ID" value="VDO83238.1"/>
    <property type="molecule type" value="Genomic_DNA"/>
</dbReference>
<evidence type="ECO:0000313" key="2">
    <source>
        <dbReference type="Proteomes" id="UP000050761"/>
    </source>
</evidence>
<organism evidence="2 3">
    <name type="scientific">Heligmosomoides polygyrus</name>
    <name type="common">Parasitic roundworm</name>
    <dbReference type="NCBI Taxonomy" id="6339"/>
    <lineage>
        <taxon>Eukaryota</taxon>
        <taxon>Metazoa</taxon>
        <taxon>Ecdysozoa</taxon>
        <taxon>Nematoda</taxon>
        <taxon>Chromadorea</taxon>
        <taxon>Rhabditida</taxon>
        <taxon>Rhabditina</taxon>
        <taxon>Rhabditomorpha</taxon>
        <taxon>Strongyloidea</taxon>
        <taxon>Heligmosomidae</taxon>
        <taxon>Heligmosomoides</taxon>
    </lineage>
</organism>
<protein>
    <submittedName>
        <fullName evidence="3">HTH psq-type domain-containing protein</fullName>
    </submittedName>
</protein>
<proteinExistence type="predicted"/>
<gene>
    <name evidence="1" type="ORF">HPBE_LOCUS10015</name>
</gene>
<dbReference type="AlphaFoldDB" id="A0A183FQJ9"/>
<accession>A0A183FQJ9</accession>
<dbReference type="Proteomes" id="UP000050761">
    <property type="component" value="Unassembled WGS sequence"/>
</dbReference>
<keyword evidence="2" id="KW-1185">Reference proteome</keyword>
<name>A0A183FQJ9_HELPZ</name>
<evidence type="ECO:0000313" key="3">
    <source>
        <dbReference type="WBParaSite" id="HPBE_0001001401-mRNA-1"/>
    </source>
</evidence>
<dbReference type="WBParaSite" id="HPBE_0001001401-mRNA-1">
    <property type="protein sequence ID" value="HPBE_0001001401-mRNA-1"/>
    <property type="gene ID" value="HPBE_0001001401"/>
</dbReference>
<sequence length="98" mass="11216">MEDRPRSGRLKTASISEVVKRIREKVRRNSRRSMRELARDEEISECTVRRSVKKARNASLQSSEGAALDGFYGDSEAIKMENALETLWRGIPATESFR</sequence>